<dbReference type="PANTHER" id="PTHR42940">
    <property type="entry name" value="ALCOHOL DEHYDROGENASE 1-RELATED"/>
    <property type="match status" value="1"/>
</dbReference>
<dbReference type="NCBIfam" id="NF006940">
    <property type="entry name" value="PRK09422.1"/>
    <property type="match status" value="1"/>
</dbReference>
<dbReference type="InterPro" id="IPR036291">
    <property type="entry name" value="NAD(P)-bd_dom_sf"/>
</dbReference>
<dbReference type="PANTHER" id="PTHR42940:SF8">
    <property type="entry name" value="VACUOLAR PROTEIN SORTING-ASSOCIATED PROTEIN 11"/>
    <property type="match status" value="1"/>
</dbReference>
<dbReference type="AlphaFoldDB" id="A0A6N8IPF7"/>
<dbReference type="EMBL" id="WSEL01000003">
    <property type="protein sequence ID" value="MVQ28769.1"/>
    <property type="molecule type" value="Genomic_DNA"/>
</dbReference>
<dbReference type="Proteomes" id="UP000469385">
    <property type="component" value="Unassembled WGS sequence"/>
</dbReference>
<feature type="domain" description="Enoyl reductase (ER)" evidence="9">
    <location>
        <begin position="12"/>
        <end position="338"/>
    </location>
</feature>
<dbReference type="FunFam" id="3.90.180.10:FF:000002">
    <property type="entry name" value="Alcohol dehydrogenase AdhP"/>
    <property type="match status" value="1"/>
</dbReference>
<evidence type="ECO:0000256" key="2">
    <source>
        <dbReference type="ARBA" id="ARBA00008072"/>
    </source>
</evidence>
<evidence type="ECO:0000256" key="7">
    <source>
        <dbReference type="ARBA" id="ARBA00023027"/>
    </source>
</evidence>
<name>A0A6N8IPF7_9BURK</name>
<comment type="cofactor">
    <cofactor evidence="1 8">
        <name>Zn(2+)</name>
        <dbReference type="ChEBI" id="CHEBI:29105"/>
    </cofactor>
</comment>
<evidence type="ECO:0000256" key="4">
    <source>
        <dbReference type="ARBA" id="ARBA00022723"/>
    </source>
</evidence>
<keyword evidence="4 8" id="KW-0479">Metal-binding</keyword>
<dbReference type="Pfam" id="PF08240">
    <property type="entry name" value="ADH_N"/>
    <property type="match status" value="1"/>
</dbReference>
<comment type="caution">
    <text evidence="10">The sequence shown here is derived from an EMBL/GenBank/DDBJ whole genome shotgun (WGS) entry which is preliminary data.</text>
</comment>
<organism evidence="10 11">
    <name type="scientific">Ramlibacter pinisoli</name>
    <dbReference type="NCBI Taxonomy" id="2682844"/>
    <lineage>
        <taxon>Bacteria</taxon>
        <taxon>Pseudomonadati</taxon>
        <taxon>Pseudomonadota</taxon>
        <taxon>Betaproteobacteria</taxon>
        <taxon>Burkholderiales</taxon>
        <taxon>Comamonadaceae</taxon>
        <taxon>Ramlibacter</taxon>
    </lineage>
</organism>
<dbReference type="SUPFAM" id="SSF51735">
    <property type="entry name" value="NAD(P)-binding Rossmann-fold domains"/>
    <property type="match status" value="1"/>
</dbReference>
<evidence type="ECO:0000256" key="8">
    <source>
        <dbReference type="RuleBase" id="RU361277"/>
    </source>
</evidence>
<dbReference type="Gene3D" id="3.40.50.720">
    <property type="entry name" value="NAD(P)-binding Rossmann-like Domain"/>
    <property type="match status" value="1"/>
</dbReference>
<keyword evidence="5 8" id="KW-0862">Zinc</keyword>
<comment type="similarity">
    <text evidence="2 8">Belongs to the zinc-containing alcohol dehydrogenase family.</text>
</comment>
<dbReference type="CDD" id="cd08297">
    <property type="entry name" value="CAD3"/>
    <property type="match status" value="1"/>
</dbReference>
<gene>
    <name evidence="10" type="primary">adhP</name>
    <name evidence="10" type="ORF">GON04_04905</name>
</gene>
<dbReference type="Pfam" id="PF00107">
    <property type="entry name" value="ADH_zinc_N"/>
    <property type="match status" value="1"/>
</dbReference>
<proteinExistence type="inferred from homology"/>
<evidence type="ECO:0000313" key="11">
    <source>
        <dbReference type="Proteomes" id="UP000469385"/>
    </source>
</evidence>
<dbReference type="InterPro" id="IPR002328">
    <property type="entry name" value="ADH_Zn_CS"/>
</dbReference>
<dbReference type="InterPro" id="IPR011032">
    <property type="entry name" value="GroES-like_sf"/>
</dbReference>
<dbReference type="FunFam" id="3.40.50.720:FF:000039">
    <property type="entry name" value="Alcohol dehydrogenase AdhP"/>
    <property type="match status" value="1"/>
</dbReference>
<dbReference type="Gene3D" id="3.90.180.10">
    <property type="entry name" value="Medium-chain alcohol dehydrogenases, catalytic domain"/>
    <property type="match status" value="1"/>
</dbReference>
<keyword evidence="6 10" id="KW-0560">Oxidoreductase</keyword>
<keyword evidence="11" id="KW-1185">Reference proteome</keyword>
<evidence type="ECO:0000256" key="1">
    <source>
        <dbReference type="ARBA" id="ARBA00001947"/>
    </source>
</evidence>
<evidence type="ECO:0000256" key="3">
    <source>
        <dbReference type="ARBA" id="ARBA00013190"/>
    </source>
</evidence>
<sequence length="344" mass="36479">MMAKMKAAVVHSFRQPLVIEEVPVPEVPRNRVLVKVAASGVCHTDLHAADGDWPVKPSLPFIPGHEGVGHVSAVGADVKNVREGDRVGVPWLHTSCGHCEFCITGWETLCDQQQMTGYTVNGGYADYVLADPGYVGHLPSNVGFTEIAPILCAGVTVYKGLKALDCKPGDWVVISGIGGLGHVAVQYAKAMGLHVAAVDVGDDKLALARKLGADMTVNASTQDPVQVIQKELRGAHGVLVTAVSRAAFGQALGMLHKRGTMSMVGLPPGDFPLPIFDMVLNAKTVRGSIVGTRKDLQEAIAFAAEGKVRTVCSTDSLDNVNDVLNRLRDGHIEGRVVLRMTAEA</sequence>
<accession>A0A6N8IPF7</accession>
<evidence type="ECO:0000256" key="5">
    <source>
        <dbReference type="ARBA" id="ARBA00022833"/>
    </source>
</evidence>
<evidence type="ECO:0000256" key="6">
    <source>
        <dbReference type="ARBA" id="ARBA00023002"/>
    </source>
</evidence>
<dbReference type="GO" id="GO:0008270">
    <property type="term" value="F:zinc ion binding"/>
    <property type="evidence" value="ECO:0007669"/>
    <property type="project" value="InterPro"/>
</dbReference>
<dbReference type="InterPro" id="IPR013154">
    <property type="entry name" value="ADH-like_N"/>
</dbReference>
<protein>
    <recommendedName>
        <fullName evidence="3">alcohol dehydrogenase</fullName>
        <ecNumber evidence="3">1.1.1.1</ecNumber>
    </recommendedName>
</protein>
<keyword evidence="7" id="KW-0520">NAD</keyword>
<dbReference type="SMART" id="SM00829">
    <property type="entry name" value="PKS_ER"/>
    <property type="match status" value="1"/>
</dbReference>
<dbReference type="EC" id="1.1.1.1" evidence="3"/>
<dbReference type="SUPFAM" id="SSF50129">
    <property type="entry name" value="GroES-like"/>
    <property type="match status" value="1"/>
</dbReference>
<evidence type="ECO:0000313" key="10">
    <source>
        <dbReference type="EMBL" id="MVQ28769.1"/>
    </source>
</evidence>
<dbReference type="InterPro" id="IPR020843">
    <property type="entry name" value="ER"/>
</dbReference>
<evidence type="ECO:0000259" key="9">
    <source>
        <dbReference type="SMART" id="SM00829"/>
    </source>
</evidence>
<reference evidence="10 11" key="1">
    <citation type="submission" date="2019-12" db="EMBL/GenBank/DDBJ databases">
        <authorList>
            <person name="Huq M.A."/>
        </authorList>
    </citation>
    <scope>NUCLEOTIDE SEQUENCE [LARGE SCALE GENOMIC DNA]</scope>
    <source>
        <strain evidence="10 11">MAH-25</strain>
    </source>
</reference>
<dbReference type="PROSITE" id="PS00059">
    <property type="entry name" value="ADH_ZINC"/>
    <property type="match status" value="1"/>
</dbReference>
<dbReference type="InterPro" id="IPR013149">
    <property type="entry name" value="ADH-like_C"/>
</dbReference>
<dbReference type="GO" id="GO:0004022">
    <property type="term" value="F:alcohol dehydrogenase (NAD+) activity"/>
    <property type="evidence" value="ECO:0007669"/>
    <property type="project" value="UniProtKB-EC"/>
</dbReference>